<dbReference type="Gene3D" id="3.40.50.20">
    <property type="match status" value="1"/>
</dbReference>
<evidence type="ECO:0000256" key="2">
    <source>
        <dbReference type="PROSITE-ProRule" id="PRU00409"/>
    </source>
</evidence>
<sequence length="336" mass="37726">MNILLTSVGRRSYLVNYFKDAVKAYSGKVFAANSVETFALKQADFYTLTPQIYSEEYVDFLINYCLNNEIKVIISLFDIDLPILALNKQKFKQHGIDVIISDFDVINICNDKWLSYQFLLDKGIPTPKTYIDLDSAKQAILKGDLQYPIIIKPRWGMGSIAIYKADNEQELDVFYKKVLREINSSYLRFESGADINKAILIQECIAGGEFGIEILNDLQGNHVATFCKEKVAMRSGETDIAVTVENSALNDIGKNISTHLKHTALVDVDCLEQGGKFYVLEINARFGGQYPFSHLAGVNVPNVLLSLYSNSTVNEKDISIIYNVVGCKDIQPVRLS</sequence>
<keyword evidence="1" id="KW-0464">Manganese</keyword>
<keyword evidence="5" id="KW-1185">Reference proteome</keyword>
<dbReference type="InterPro" id="IPR048764">
    <property type="entry name" value="PylC_N"/>
</dbReference>
<keyword evidence="2" id="KW-0067">ATP-binding</keyword>
<dbReference type="Pfam" id="PF02655">
    <property type="entry name" value="ATP-grasp_3"/>
    <property type="match status" value="1"/>
</dbReference>
<dbReference type="PROSITE" id="PS50975">
    <property type="entry name" value="ATP_GRASP"/>
    <property type="match status" value="1"/>
</dbReference>
<dbReference type="GO" id="GO:0005737">
    <property type="term" value="C:cytoplasm"/>
    <property type="evidence" value="ECO:0007669"/>
    <property type="project" value="TreeGrafter"/>
</dbReference>
<proteinExistence type="predicted"/>
<dbReference type="AlphaFoldDB" id="A0A0N1MWU8"/>
<dbReference type="GO" id="GO:0005524">
    <property type="term" value="F:ATP binding"/>
    <property type="evidence" value="ECO:0007669"/>
    <property type="project" value="UniProtKB-UniRule"/>
</dbReference>
<evidence type="ECO:0000256" key="1">
    <source>
        <dbReference type="ARBA" id="ARBA00023211"/>
    </source>
</evidence>
<dbReference type="OrthoDB" id="9765608at2"/>
<dbReference type="NCBIfam" id="NF009404">
    <property type="entry name" value="PRK12767.1-3"/>
    <property type="match status" value="1"/>
</dbReference>
<comment type="caution">
    <text evidence="4">The sequence shown here is derived from an EMBL/GenBank/DDBJ whole genome shotgun (WGS) entry which is preliminary data.</text>
</comment>
<dbReference type="GO" id="GO:0016879">
    <property type="term" value="F:ligase activity, forming carbon-nitrogen bonds"/>
    <property type="evidence" value="ECO:0007669"/>
    <property type="project" value="TreeGrafter"/>
</dbReference>
<dbReference type="SUPFAM" id="SSF56059">
    <property type="entry name" value="Glutathione synthetase ATP-binding domain-like"/>
    <property type="match status" value="1"/>
</dbReference>
<dbReference type="PANTHER" id="PTHR21621:SF0">
    <property type="entry name" value="BETA-CITRYLGLUTAMATE SYNTHASE B-RELATED"/>
    <property type="match status" value="1"/>
</dbReference>
<dbReference type="PATRIC" id="fig|187330.3.peg.518"/>
<protein>
    <recommendedName>
        <fullName evidence="3">ATP-grasp domain-containing protein</fullName>
    </recommendedName>
</protein>
<evidence type="ECO:0000259" key="3">
    <source>
        <dbReference type="PROSITE" id="PS50975"/>
    </source>
</evidence>
<accession>A0A0N1MWU8</accession>
<evidence type="ECO:0000313" key="4">
    <source>
        <dbReference type="EMBL" id="KPH65143.1"/>
    </source>
</evidence>
<feature type="domain" description="ATP-grasp" evidence="3">
    <location>
        <begin position="116"/>
        <end position="309"/>
    </location>
</feature>
<dbReference type="Proteomes" id="UP000037848">
    <property type="component" value="Unassembled WGS sequence"/>
</dbReference>
<dbReference type="InterPro" id="IPR013815">
    <property type="entry name" value="ATP_grasp_subdomain_1"/>
</dbReference>
<evidence type="ECO:0000313" key="5">
    <source>
        <dbReference type="Proteomes" id="UP000037848"/>
    </source>
</evidence>
<organism evidence="4 5">
    <name type="scientific">Pseudoalteromonas porphyrae</name>
    <dbReference type="NCBI Taxonomy" id="187330"/>
    <lineage>
        <taxon>Bacteria</taxon>
        <taxon>Pseudomonadati</taxon>
        <taxon>Pseudomonadota</taxon>
        <taxon>Gammaproteobacteria</taxon>
        <taxon>Alteromonadales</taxon>
        <taxon>Pseudoalteromonadaceae</taxon>
        <taxon>Pseudoalteromonas</taxon>
    </lineage>
</organism>
<gene>
    <name evidence="4" type="ORF">ADS77_02405</name>
</gene>
<dbReference type="GO" id="GO:0046872">
    <property type="term" value="F:metal ion binding"/>
    <property type="evidence" value="ECO:0007669"/>
    <property type="project" value="InterPro"/>
</dbReference>
<reference evidence="4 5" key="1">
    <citation type="submission" date="2015-08" db="EMBL/GenBank/DDBJ databases">
        <title>Draft Genome Sequence of Pseudoalteromonas porphyrae UCD-SED14.</title>
        <authorList>
            <person name="Coil D.A."/>
            <person name="Jospin G."/>
            <person name="Lee R.D."/>
            <person name="Eisen J.A."/>
        </authorList>
    </citation>
    <scope>NUCLEOTIDE SEQUENCE [LARGE SCALE GENOMIC DNA]</scope>
    <source>
        <strain evidence="4 5">UCD-SED14</strain>
    </source>
</reference>
<dbReference type="Gene3D" id="3.30.470.20">
    <property type="entry name" value="ATP-grasp fold, B domain"/>
    <property type="match status" value="1"/>
</dbReference>
<dbReference type="Gene3D" id="3.30.1490.20">
    <property type="entry name" value="ATP-grasp fold, A domain"/>
    <property type="match status" value="1"/>
</dbReference>
<keyword evidence="2" id="KW-0547">Nucleotide-binding</keyword>
<name>A0A0N1MWU8_9GAMM</name>
<dbReference type="Pfam" id="PF21360">
    <property type="entry name" value="PylC-like_N"/>
    <property type="match status" value="1"/>
</dbReference>
<dbReference type="InterPro" id="IPR003806">
    <property type="entry name" value="ATP-grasp_PylC-type"/>
</dbReference>
<dbReference type="PANTHER" id="PTHR21621">
    <property type="entry name" value="RIBOSOMAL PROTEIN S6 MODIFICATION PROTEIN"/>
    <property type="match status" value="1"/>
</dbReference>
<dbReference type="RefSeq" id="WP_054452777.1">
    <property type="nucleotide sequence ID" value="NZ_LHPH01000002.1"/>
</dbReference>
<dbReference type="EMBL" id="LHPH01000002">
    <property type="protein sequence ID" value="KPH65143.1"/>
    <property type="molecule type" value="Genomic_DNA"/>
</dbReference>
<dbReference type="InterPro" id="IPR011761">
    <property type="entry name" value="ATP-grasp"/>
</dbReference>